<dbReference type="Gene3D" id="3.40.50.450">
    <property type="match status" value="1"/>
</dbReference>
<dbReference type="KEGG" id="tpx:Turpa_1494"/>
<keyword evidence="2" id="KW-1185">Reference proteome</keyword>
<dbReference type="Proteomes" id="UP000006048">
    <property type="component" value="Chromosome"/>
</dbReference>
<proteinExistence type="predicted"/>
<protein>
    <submittedName>
        <fullName evidence="1">Uncharacterized protein</fullName>
    </submittedName>
</protein>
<dbReference type="NCBIfam" id="NF047389">
    <property type="entry name" value="ATPase_Sll1717"/>
    <property type="match status" value="1"/>
</dbReference>
<evidence type="ECO:0000313" key="2">
    <source>
        <dbReference type="Proteomes" id="UP000006048"/>
    </source>
</evidence>
<dbReference type="HOGENOM" id="CLU_355511_0_0_12"/>
<dbReference type="AlphaFoldDB" id="I4B4D5"/>
<gene>
    <name evidence="1" type="ordered locus">Turpa_1494</name>
</gene>
<dbReference type="STRING" id="869212.Turpa_1494"/>
<dbReference type="OrthoDB" id="9816036at2"/>
<name>I4B4D5_TURPD</name>
<dbReference type="PATRIC" id="fig|869212.3.peg.1486"/>
<dbReference type="EMBL" id="CP002959">
    <property type="protein sequence ID" value="AFM12142.1"/>
    <property type="molecule type" value="Genomic_DNA"/>
</dbReference>
<organism evidence="1 2">
    <name type="scientific">Turneriella parva (strain ATCC BAA-1111 / DSM 21527 / NCTC 11395 / H)</name>
    <name type="common">Leptospira parva</name>
    <dbReference type="NCBI Taxonomy" id="869212"/>
    <lineage>
        <taxon>Bacteria</taxon>
        <taxon>Pseudomonadati</taxon>
        <taxon>Spirochaetota</taxon>
        <taxon>Spirochaetia</taxon>
        <taxon>Leptospirales</taxon>
        <taxon>Leptospiraceae</taxon>
        <taxon>Turneriella</taxon>
    </lineage>
</organism>
<reference evidence="1 2" key="1">
    <citation type="submission" date="2012-06" db="EMBL/GenBank/DDBJ databases">
        <title>The complete chromosome of genome of Turneriella parva DSM 21527.</title>
        <authorList>
            <consortium name="US DOE Joint Genome Institute (JGI-PGF)"/>
            <person name="Lucas S."/>
            <person name="Han J."/>
            <person name="Lapidus A."/>
            <person name="Bruce D."/>
            <person name="Goodwin L."/>
            <person name="Pitluck S."/>
            <person name="Peters L."/>
            <person name="Kyrpides N."/>
            <person name="Mavromatis K."/>
            <person name="Ivanova N."/>
            <person name="Mikhailova N."/>
            <person name="Chertkov O."/>
            <person name="Detter J.C."/>
            <person name="Tapia R."/>
            <person name="Han C."/>
            <person name="Land M."/>
            <person name="Hauser L."/>
            <person name="Markowitz V."/>
            <person name="Cheng J.-F."/>
            <person name="Hugenholtz P."/>
            <person name="Woyke T."/>
            <person name="Wu D."/>
            <person name="Gronow S."/>
            <person name="Wellnitz S."/>
            <person name="Brambilla E."/>
            <person name="Klenk H.-P."/>
            <person name="Eisen J.A."/>
        </authorList>
    </citation>
    <scope>NUCLEOTIDE SEQUENCE [LARGE SCALE GENOMIC DNA]</scope>
    <source>
        <strain evidence="2">ATCC BAA-1111 / DSM 21527 / NCTC 11395 / H</strain>
    </source>
</reference>
<dbReference type="RefSeq" id="WP_014802656.1">
    <property type="nucleotide sequence ID" value="NC_018020.1"/>
</dbReference>
<sequence>MSSDQLSSQKELIFFAYQGQQGTQSDPNIGGIKKAIQTINAYHPKYKAVSWEEFRRTNSITKEVLANINECSIFVCDVTYFNHNVLFELGYALARNKKLLILLNKSIEGAEKLYKDSIFKDIRYSTAMTGKEIAEDIKQKNYNDNLLNQYTDSTLIAPCTNDIFYVQTKLKSQYLIDLWEYVELYRTEKNLNITTDNKSEISYRPIQFYFQNIIKSKGVLIHFLNDRIENHRAENATNSFLAGVACGLDRNVKLIAPAIFKAPLDYHDILYQYTDSNDLILDVDPWLNQLLQPSAERTTQIIPQEHEHELNLIKLGIGDDVAENEQDKLIYYFAENAAYNAAINMSKVIISGPKGSGKTAINIILHNHLKEDDNNLIVNIKPDPDELEENISIAELFKEASRKSFFYTVWKLIIFSRLLIFLSNKTQAKTTDQNSTEELNLLDFAKKNKDIVNLSFLALLKHVLRGGHTSHRSIEPNSLETLHRTFLSPLVLILNQYFKSKKSKYYRIIIIADNLDRTWDTDHRFDYQAEMINSLIDMSNKVRDELNLPGEMKLEIKNIIFLRTDILEYLRKYSNEKGKFRTLCHEINWGLYPNLLKTIIEKRFAFTLNLPEGHDPFEIWSKYFHFGNGDHPYNQIFNIIYKKPRDIIYFIRTLFVKAIDNGHRSILDADVVYAIKEYMYFVRDNLVDETIADCSEMNDLLYELTPYEGTLIGLAKFRNIAKKAKCAESRSDHLLKILIEKEFIQCYDENAESIIGLDVLMKNSASPIRRYFGNNRVIINSQLWRIIKLNILAPKYLPFITGKVNDISECK</sequence>
<accession>I4B4D5</accession>
<evidence type="ECO:0000313" key="1">
    <source>
        <dbReference type="EMBL" id="AFM12142.1"/>
    </source>
</evidence>
<dbReference type="InterPro" id="IPR059206">
    <property type="entry name" value="Sll1717-like"/>
</dbReference>